<comment type="caution">
    <text evidence="1">The sequence shown here is derived from an EMBL/GenBank/DDBJ whole genome shotgun (WGS) entry which is preliminary data.</text>
</comment>
<protein>
    <submittedName>
        <fullName evidence="1">Uncharacterized protein</fullName>
    </submittedName>
</protein>
<keyword evidence="2" id="KW-1185">Reference proteome</keyword>
<organism evidence="1 2">
    <name type="scientific">Ficus carica</name>
    <name type="common">Common fig</name>
    <dbReference type="NCBI Taxonomy" id="3494"/>
    <lineage>
        <taxon>Eukaryota</taxon>
        <taxon>Viridiplantae</taxon>
        <taxon>Streptophyta</taxon>
        <taxon>Embryophyta</taxon>
        <taxon>Tracheophyta</taxon>
        <taxon>Spermatophyta</taxon>
        <taxon>Magnoliopsida</taxon>
        <taxon>eudicotyledons</taxon>
        <taxon>Gunneridae</taxon>
        <taxon>Pentapetalae</taxon>
        <taxon>rosids</taxon>
        <taxon>fabids</taxon>
        <taxon>Rosales</taxon>
        <taxon>Moraceae</taxon>
        <taxon>Ficeae</taxon>
        <taxon>Ficus</taxon>
    </lineage>
</organism>
<reference evidence="1" key="1">
    <citation type="submission" date="2023-07" db="EMBL/GenBank/DDBJ databases">
        <title>draft genome sequence of fig (Ficus carica).</title>
        <authorList>
            <person name="Takahashi T."/>
            <person name="Nishimura K."/>
        </authorList>
    </citation>
    <scope>NUCLEOTIDE SEQUENCE</scope>
</reference>
<dbReference type="EMBL" id="BTGU01000113">
    <property type="protein sequence ID" value="GMN61547.1"/>
    <property type="molecule type" value="Genomic_DNA"/>
</dbReference>
<gene>
    <name evidence="1" type="ORF">TIFTF001_030649</name>
</gene>
<dbReference type="Proteomes" id="UP001187192">
    <property type="component" value="Unassembled WGS sequence"/>
</dbReference>
<evidence type="ECO:0000313" key="1">
    <source>
        <dbReference type="EMBL" id="GMN61547.1"/>
    </source>
</evidence>
<evidence type="ECO:0000313" key="2">
    <source>
        <dbReference type="Proteomes" id="UP001187192"/>
    </source>
</evidence>
<sequence length="58" mass="6267">MLDGFWGGLELGRKKRLGTPRSDGWLPLSNSLWNSTGKAGKGGSFGVEWKWGNGVLGF</sequence>
<name>A0AA88DTG6_FICCA</name>
<accession>A0AA88DTG6</accession>
<dbReference type="AlphaFoldDB" id="A0AA88DTG6"/>
<proteinExistence type="predicted"/>
<dbReference type="Gramene" id="FCD_00020652-RA">
    <property type="protein sequence ID" value="FCD_00020652-RA:cds"/>
    <property type="gene ID" value="FCD_00020652"/>
</dbReference>